<evidence type="ECO:0000313" key="19">
    <source>
        <dbReference type="EMBL" id="OQO14673.1"/>
    </source>
</evidence>
<name>A0A1V8TTK8_9PEZI</name>
<evidence type="ECO:0000256" key="2">
    <source>
        <dbReference type="ARBA" id="ARBA00004613"/>
    </source>
</evidence>
<evidence type="ECO:0000256" key="16">
    <source>
        <dbReference type="SAM" id="MobiDB-lite"/>
    </source>
</evidence>
<feature type="signal peptide" evidence="17">
    <location>
        <begin position="1"/>
        <end position="19"/>
    </location>
</feature>
<feature type="domain" description="Auxiliary Activity family 9 catalytic" evidence="18">
    <location>
        <begin position="20"/>
        <end position="229"/>
    </location>
</feature>
<dbReference type="GO" id="GO:0030245">
    <property type="term" value="P:cellulose catabolic process"/>
    <property type="evidence" value="ECO:0007669"/>
    <property type="project" value="UniProtKB-UniRule"/>
</dbReference>
<dbReference type="Pfam" id="PF03443">
    <property type="entry name" value="AA9"/>
    <property type="match status" value="1"/>
</dbReference>
<comment type="subcellular location">
    <subcellularLocation>
        <location evidence="2 15">Secreted</location>
    </subcellularLocation>
</comment>
<dbReference type="OrthoDB" id="3238762at2759"/>
<dbReference type="GO" id="GO:0008810">
    <property type="term" value="F:cellulase activity"/>
    <property type="evidence" value="ECO:0007669"/>
    <property type="project" value="UniProtKB-UniRule"/>
</dbReference>
<dbReference type="GO" id="GO:0004497">
    <property type="term" value="F:monooxygenase activity"/>
    <property type="evidence" value="ECO:0007669"/>
    <property type="project" value="UniProtKB-KW"/>
</dbReference>
<dbReference type="GO" id="GO:0005576">
    <property type="term" value="C:extracellular region"/>
    <property type="evidence" value="ECO:0007669"/>
    <property type="project" value="UniProtKB-SubCell"/>
</dbReference>
<keyword evidence="8" id="KW-0186">Copper</keyword>
<evidence type="ECO:0000313" key="20">
    <source>
        <dbReference type="Proteomes" id="UP000192596"/>
    </source>
</evidence>
<dbReference type="Proteomes" id="UP000192596">
    <property type="component" value="Unassembled WGS sequence"/>
</dbReference>
<dbReference type="PANTHER" id="PTHR33353:SF9">
    <property type="entry name" value="ENDOGLUCANASE II"/>
    <property type="match status" value="1"/>
</dbReference>
<keyword evidence="11 15" id="KW-0119">Carbohydrate metabolism</keyword>
<evidence type="ECO:0000256" key="13">
    <source>
        <dbReference type="ARBA" id="ARBA00044502"/>
    </source>
</evidence>
<proteinExistence type="inferred from homology"/>
<keyword evidence="5 17" id="KW-0732">Signal</keyword>
<dbReference type="InterPro" id="IPR005103">
    <property type="entry name" value="AA9_LPMO"/>
</dbReference>
<accession>A0A1V8TTK8</accession>
<dbReference type="PANTHER" id="PTHR33353">
    <property type="entry name" value="PUTATIVE (AFU_ORTHOLOGUE AFUA_1G12560)-RELATED"/>
    <property type="match status" value="1"/>
</dbReference>
<keyword evidence="20" id="KW-1185">Reference proteome</keyword>
<dbReference type="EMBL" id="NAJO01000001">
    <property type="protein sequence ID" value="OQO14673.1"/>
    <property type="molecule type" value="Genomic_DNA"/>
</dbReference>
<evidence type="ECO:0000256" key="10">
    <source>
        <dbReference type="ARBA" id="ARBA00023157"/>
    </source>
</evidence>
<evidence type="ECO:0000256" key="4">
    <source>
        <dbReference type="ARBA" id="ARBA00022723"/>
    </source>
</evidence>
<dbReference type="AlphaFoldDB" id="A0A1V8TTK8"/>
<sequence>MKTTFFTLAAALAVREVAAHATFQDLWVNGVDQGQQCVRLPQSNSPLQDVTSNNIRCNANIGAVSGRCAVAAGDTVSIEMHQQGGDRGCGSEAIGGAHYGPVHAYLSKVSDARTADGSSGFFKIFANTWAPAKNGAADNDYWGTKELNNCCGKMDVTIPSDIPAGDYLLRAEVIALHVASGLNGAQFYVSCYQITVSGGGSASPATVTFPGAYKNTDPGIYIDIHNSISTYIDPGPTVYAGGVSRAPLASGCTGYAAKETPTKSVVQPTIYTPGQDVHDDDDREDIHAPADNAENYDDDVQGCYDQRWWWIMLRGQVCSVWRDWLDRLHDLRFWIYLHRQRVLLPVFTFLVESVAPLGDFK</sequence>
<feature type="chain" id="PRO_5012393160" description="AA9 family lytic polysaccharide monooxygenase" evidence="17">
    <location>
        <begin position="20"/>
        <end position="361"/>
    </location>
</feature>
<evidence type="ECO:0000256" key="11">
    <source>
        <dbReference type="ARBA" id="ARBA00023277"/>
    </source>
</evidence>
<evidence type="ECO:0000256" key="3">
    <source>
        <dbReference type="ARBA" id="ARBA00022525"/>
    </source>
</evidence>
<comment type="function">
    <text evidence="15">Lytic polysaccharide monooxygenase (LMPO) that depolymerizes crystalline and amorphous polysaccharides via the oxidation of scissile alpha- or beta-(1-4)-glycosidic bonds, yielding C1 and/or C4 oxidation products. Catalysis by LPMOs requires the reduction of the active-site copper from Cu(II) to Cu(I) by a reducing agent and H(2)O(2) or O(2) as a cosubstrate.</text>
</comment>
<keyword evidence="6 15" id="KW-0136">Cellulose degradation</keyword>
<dbReference type="Gene3D" id="2.70.50.70">
    <property type="match status" value="1"/>
</dbReference>
<evidence type="ECO:0000256" key="14">
    <source>
        <dbReference type="ARBA" id="ARBA00045077"/>
    </source>
</evidence>
<keyword evidence="7" id="KW-0560">Oxidoreductase</keyword>
<organism evidence="19 20">
    <name type="scientific">Cryoendolithus antarcticus</name>
    <dbReference type="NCBI Taxonomy" id="1507870"/>
    <lineage>
        <taxon>Eukaryota</taxon>
        <taxon>Fungi</taxon>
        <taxon>Dikarya</taxon>
        <taxon>Ascomycota</taxon>
        <taxon>Pezizomycotina</taxon>
        <taxon>Dothideomycetes</taxon>
        <taxon>Dothideomycetidae</taxon>
        <taxon>Cladosporiales</taxon>
        <taxon>Cladosporiaceae</taxon>
        <taxon>Cryoendolithus</taxon>
    </lineage>
</organism>
<dbReference type="CDD" id="cd21175">
    <property type="entry name" value="LPMO_AA9"/>
    <property type="match status" value="1"/>
</dbReference>
<evidence type="ECO:0000259" key="18">
    <source>
        <dbReference type="Pfam" id="PF03443"/>
    </source>
</evidence>
<evidence type="ECO:0000256" key="8">
    <source>
        <dbReference type="ARBA" id="ARBA00023008"/>
    </source>
</evidence>
<evidence type="ECO:0000256" key="1">
    <source>
        <dbReference type="ARBA" id="ARBA00001973"/>
    </source>
</evidence>
<comment type="domain">
    <text evidence="15">Has a modular structure: an endo-beta-1,4-glucanase catalytic module at the N-terminus, a linker rich in serines and threonines, and a C-terminal carbohydrate-binding module (CBM).</text>
</comment>
<gene>
    <name evidence="19" type="ORF">B0A48_00054</name>
</gene>
<evidence type="ECO:0000256" key="6">
    <source>
        <dbReference type="ARBA" id="ARBA00023001"/>
    </source>
</evidence>
<dbReference type="GO" id="GO:0030248">
    <property type="term" value="F:cellulose binding"/>
    <property type="evidence" value="ECO:0007669"/>
    <property type="project" value="UniProtKB-UniRule"/>
</dbReference>
<evidence type="ECO:0000256" key="9">
    <source>
        <dbReference type="ARBA" id="ARBA00023033"/>
    </source>
</evidence>
<feature type="region of interest" description="Disordered" evidence="16">
    <location>
        <begin position="269"/>
        <end position="294"/>
    </location>
</feature>
<evidence type="ECO:0000256" key="5">
    <source>
        <dbReference type="ARBA" id="ARBA00022729"/>
    </source>
</evidence>
<comment type="cofactor">
    <cofactor evidence="1">
        <name>Cu(2+)</name>
        <dbReference type="ChEBI" id="CHEBI:29036"/>
    </cofactor>
</comment>
<comment type="similarity">
    <text evidence="13">Belongs to the polysaccharide monooxygenase AA9 family.</text>
</comment>
<evidence type="ECO:0000256" key="15">
    <source>
        <dbReference type="RuleBase" id="RU368122"/>
    </source>
</evidence>
<dbReference type="GO" id="GO:0046872">
    <property type="term" value="F:metal ion binding"/>
    <property type="evidence" value="ECO:0007669"/>
    <property type="project" value="UniProtKB-KW"/>
</dbReference>
<keyword evidence="3 15" id="KW-0964">Secreted</keyword>
<evidence type="ECO:0000256" key="7">
    <source>
        <dbReference type="ARBA" id="ARBA00023002"/>
    </source>
</evidence>
<keyword evidence="12 15" id="KW-0624">Polysaccharide degradation</keyword>
<reference evidence="20" key="1">
    <citation type="submission" date="2017-03" db="EMBL/GenBank/DDBJ databases">
        <title>Genomes of endolithic fungi from Antarctica.</title>
        <authorList>
            <person name="Coleine C."/>
            <person name="Masonjones S."/>
            <person name="Stajich J.E."/>
        </authorList>
    </citation>
    <scope>NUCLEOTIDE SEQUENCE [LARGE SCALE GENOMIC DNA]</scope>
    <source>
        <strain evidence="20">CCFEE 5527</strain>
    </source>
</reference>
<dbReference type="EC" id="1.14.99.56" evidence="15"/>
<comment type="catalytic activity">
    <reaction evidence="14 15">
        <text>[(1-&gt;4)-beta-D-glucosyl]n+m + reduced acceptor + O2 = 4-dehydro-beta-D-glucosyl-[(1-&gt;4)-beta-D-glucosyl]n-1 + [(1-&gt;4)-beta-D-glucosyl]m + acceptor + H2O.</text>
        <dbReference type="EC" id="1.14.99.56"/>
    </reaction>
</comment>
<comment type="caution">
    <text evidence="19">The sequence shown here is derived from an EMBL/GenBank/DDBJ whole genome shotgun (WGS) entry which is preliminary data.</text>
</comment>
<dbReference type="InParanoid" id="A0A1V8TTK8"/>
<keyword evidence="4" id="KW-0479">Metal-binding</keyword>
<evidence type="ECO:0000256" key="12">
    <source>
        <dbReference type="ARBA" id="ARBA00023326"/>
    </source>
</evidence>
<protein>
    <recommendedName>
        <fullName evidence="15">AA9 family lytic polysaccharide monooxygenase</fullName>
        <ecNumber evidence="15">1.14.99.56</ecNumber>
    </recommendedName>
    <alternativeName>
        <fullName evidence="15">Endo-beta-1,4-glucanase</fullName>
    </alternativeName>
    <alternativeName>
        <fullName evidence="15">Glycosyl hydrolase 61 family protein</fullName>
    </alternativeName>
</protein>
<keyword evidence="10 15" id="KW-1015">Disulfide bond</keyword>
<dbReference type="InterPro" id="IPR049892">
    <property type="entry name" value="AA9"/>
</dbReference>
<keyword evidence="9" id="KW-0503">Monooxygenase</keyword>
<evidence type="ECO:0000256" key="17">
    <source>
        <dbReference type="SAM" id="SignalP"/>
    </source>
</evidence>
<dbReference type="STRING" id="1507870.A0A1V8TTK8"/>